<dbReference type="PANTHER" id="PTHR47481:SF22">
    <property type="entry name" value="RETROTRANSPOSON GAG DOMAIN-CONTAINING PROTEIN"/>
    <property type="match status" value="1"/>
</dbReference>
<reference evidence="1 2" key="1">
    <citation type="submission" date="2020-10" db="EMBL/GenBank/DDBJ databases">
        <title>Plant Genome Project.</title>
        <authorList>
            <person name="Zhang R.-G."/>
        </authorList>
    </citation>
    <scope>NUCLEOTIDE SEQUENCE [LARGE SCALE GENOMIC DNA]</scope>
    <source>
        <strain evidence="1">FAFU-HL-1</strain>
        <tissue evidence="1">Leaf</tissue>
    </source>
</reference>
<organism evidence="1 2">
    <name type="scientific">Salix dunnii</name>
    <dbReference type="NCBI Taxonomy" id="1413687"/>
    <lineage>
        <taxon>Eukaryota</taxon>
        <taxon>Viridiplantae</taxon>
        <taxon>Streptophyta</taxon>
        <taxon>Embryophyta</taxon>
        <taxon>Tracheophyta</taxon>
        <taxon>Spermatophyta</taxon>
        <taxon>Magnoliopsida</taxon>
        <taxon>eudicotyledons</taxon>
        <taxon>Gunneridae</taxon>
        <taxon>Pentapetalae</taxon>
        <taxon>rosids</taxon>
        <taxon>fabids</taxon>
        <taxon>Malpighiales</taxon>
        <taxon>Salicaceae</taxon>
        <taxon>Saliceae</taxon>
        <taxon>Salix</taxon>
    </lineage>
</organism>
<dbReference type="EMBL" id="JADGMS010000002">
    <property type="protein sequence ID" value="KAF9687712.1"/>
    <property type="molecule type" value="Genomic_DNA"/>
</dbReference>
<dbReference type="Proteomes" id="UP000657918">
    <property type="component" value="Unassembled WGS sequence"/>
</dbReference>
<comment type="caution">
    <text evidence="1">The sequence shown here is derived from an EMBL/GenBank/DDBJ whole genome shotgun (WGS) entry which is preliminary data.</text>
</comment>
<dbReference type="OrthoDB" id="1304322at2759"/>
<sequence>MFGTLEMLFHQQALSHVVILYDTLLDIYNNDLSIEAYLAKIKGIADQLATINQPIPDSELVKRTLRGLPHTLEYQPFAQGIANRHTPISFTEALAIRVTFLKGLVKDNLNPILAHALFTAFRKFSYNNAIAHTAKATLYSTWHHLLGHPSSKILQQLVTDQLICTMDKFSFDVL</sequence>
<evidence type="ECO:0008006" key="3">
    <source>
        <dbReference type="Google" id="ProtNLM"/>
    </source>
</evidence>
<accession>A0A835N7G3</accession>
<dbReference type="PANTHER" id="PTHR47481">
    <property type="match status" value="1"/>
</dbReference>
<dbReference type="AlphaFoldDB" id="A0A835N7G3"/>
<gene>
    <name evidence="1" type="ORF">SADUNF_Sadunf02G0121500</name>
</gene>
<name>A0A835N7G3_9ROSI</name>
<protein>
    <recommendedName>
        <fullName evidence="3">GAG-pre-integrase domain-containing protein</fullName>
    </recommendedName>
</protein>
<evidence type="ECO:0000313" key="1">
    <source>
        <dbReference type="EMBL" id="KAF9687712.1"/>
    </source>
</evidence>
<evidence type="ECO:0000313" key="2">
    <source>
        <dbReference type="Proteomes" id="UP000657918"/>
    </source>
</evidence>
<keyword evidence="2" id="KW-1185">Reference proteome</keyword>
<proteinExistence type="predicted"/>